<dbReference type="Pfam" id="PF03556">
    <property type="entry name" value="Cullin_binding"/>
    <property type="match status" value="1"/>
</dbReference>
<comment type="function">
    <text evidence="2">Neddylation of cullins play an essential role in the regulation of SCF-type complexes activity.</text>
</comment>
<keyword evidence="5" id="KW-1185">Reference proteome</keyword>
<dbReference type="GO" id="GO:0000151">
    <property type="term" value="C:ubiquitin ligase complex"/>
    <property type="evidence" value="ECO:0007669"/>
    <property type="project" value="TreeGrafter"/>
</dbReference>
<dbReference type="EMBL" id="JBCNJP010000024">
    <property type="protein sequence ID" value="KAK9057082.1"/>
    <property type="molecule type" value="Genomic_DNA"/>
</dbReference>
<dbReference type="InterPro" id="IPR014764">
    <property type="entry name" value="DCN-prot"/>
</dbReference>
<dbReference type="SUPFAM" id="SSF46934">
    <property type="entry name" value="UBA-like"/>
    <property type="match status" value="1"/>
</dbReference>
<dbReference type="PANTHER" id="PTHR12281">
    <property type="entry name" value="RP42 RELATED"/>
    <property type="match status" value="1"/>
</dbReference>
<organism evidence="4 5">
    <name type="scientific">Deinandra increscens subsp. villosa</name>
    <dbReference type="NCBI Taxonomy" id="3103831"/>
    <lineage>
        <taxon>Eukaryota</taxon>
        <taxon>Viridiplantae</taxon>
        <taxon>Streptophyta</taxon>
        <taxon>Embryophyta</taxon>
        <taxon>Tracheophyta</taxon>
        <taxon>Spermatophyta</taxon>
        <taxon>Magnoliopsida</taxon>
        <taxon>eudicotyledons</taxon>
        <taxon>Gunneridae</taxon>
        <taxon>Pentapetalae</taxon>
        <taxon>asterids</taxon>
        <taxon>campanulids</taxon>
        <taxon>Asterales</taxon>
        <taxon>Asteraceae</taxon>
        <taxon>Asteroideae</taxon>
        <taxon>Heliantheae alliance</taxon>
        <taxon>Madieae</taxon>
        <taxon>Madiinae</taxon>
        <taxon>Deinandra</taxon>
    </lineage>
</organism>
<dbReference type="Pfam" id="PF14555">
    <property type="entry name" value="UBA_4"/>
    <property type="match status" value="1"/>
</dbReference>
<dbReference type="Proteomes" id="UP001408789">
    <property type="component" value="Unassembled WGS sequence"/>
</dbReference>
<evidence type="ECO:0000313" key="5">
    <source>
        <dbReference type="Proteomes" id="UP001408789"/>
    </source>
</evidence>
<dbReference type="CDD" id="cd14350">
    <property type="entry name" value="UBA_DCNL"/>
    <property type="match status" value="1"/>
</dbReference>
<sequence>MNKLGRGHRDKVHQFMTITGTGEKLALSTLKASDWHLDGAFDIFYRQSHSKSFIDVRHLEELYNKYKDPYADMIMADGISNLCNDLQNFILILVLFLPGGSSRYCYGMSRLGLHILLMLLLQLVVSWHMKAAIMCEFSKQEFVGGLQSLGIDSLEKFRERIPSMRSDLKDDQKFKEIYNFAFGWAKEKGQKSLALDTAIGMWQLLFEVNQWPLVEHWCQFLQARHNKAISRDTWSQLLEFARSVDPTLSNYDADGAWPYLIDEFVEYLTENGII</sequence>
<dbReference type="InterPro" id="IPR005176">
    <property type="entry name" value="PONY_dom"/>
</dbReference>
<proteinExistence type="predicted"/>
<dbReference type="Gene3D" id="1.10.8.10">
    <property type="entry name" value="DNA helicase RuvA subunit, C-terminal domain"/>
    <property type="match status" value="1"/>
</dbReference>
<keyword evidence="1" id="KW-0833">Ubl conjugation pathway</keyword>
<protein>
    <recommendedName>
        <fullName evidence="2">Defective in cullin neddylation protein</fullName>
    </recommendedName>
</protein>
<dbReference type="AlphaFoldDB" id="A0AAP0CND2"/>
<dbReference type="Gene3D" id="1.10.238.200">
    <property type="entry name" value="Cullin, PONY binding domain"/>
    <property type="match status" value="1"/>
</dbReference>
<accession>A0AAP0CND2</accession>
<dbReference type="InterPro" id="IPR042460">
    <property type="entry name" value="DCN1-like_PONY"/>
</dbReference>
<name>A0AAP0CND2_9ASTR</name>
<gene>
    <name evidence="4" type="ORF">SSX86_024449</name>
</gene>
<dbReference type="Gene3D" id="1.10.238.10">
    <property type="entry name" value="EF-hand"/>
    <property type="match status" value="2"/>
</dbReference>
<reference evidence="4 5" key="1">
    <citation type="submission" date="2024-04" db="EMBL/GenBank/DDBJ databases">
        <title>The reference genome of an endangered Asteraceae, Deinandra increscens subsp. villosa, native to the Central Coast of California.</title>
        <authorList>
            <person name="Guilliams M."/>
            <person name="Hasenstab-Lehman K."/>
            <person name="Meyer R."/>
            <person name="Mcevoy S."/>
        </authorList>
    </citation>
    <scope>NUCLEOTIDE SEQUENCE [LARGE SCALE GENOMIC DNA]</scope>
    <source>
        <tissue evidence="4">Leaf</tissue>
    </source>
</reference>
<feature type="domain" description="DCUN1" evidence="3">
    <location>
        <begin position="54"/>
        <end position="269"/>
    </location>
</feature>
<dbReference type="GO" id="GO:0045116">
    <property type="term" value="P:protein neddylation"/>
    <property type="evidence" value="ECO:0007669"/>
    <property type="project" value="TreeGrafter"/>
</dbReference>
<comment type="caution">
    <text evidence="4">The sequence shown here is derived from an EMBL/GenBank/DDBJ whole genome shotgun (WGS) entry which is preliminary data.</text>
</comment>
<evidence type="ECO:0000256" key="1">
    <source>
        <dbReference type="ARBA" id="ARBA00022786"/>
    </source>
</evidence>
<dbReference type="GO" id="GO:0032182">
    <property type="term" value="F:ubiquitin-like protein binding"/>
    <property type="evidence" value="ECO:0007669"/>
    <property type="project" value="TreeGrafter"/>
</dbReference>
<dbReference type="GO" id="GO:0097602">
    <property type="term" value="F:cullin family protein binding"/>
    <property type="evidence" value="ECO:0007669"/>
    <property type="project" value="TreeGrafter"/>
</dbReference>
<dbReference type="InterPro" id="IPR009060">
    <property type="entry name" value="UBA-like_sf"/>
</dbReference>
<evidence type="ECO:0000313" key="4">
    <source>
        <dbReference type="EMBL" id="KAK9057082.1"/>
    </source>
</evidence>
<dbReference type="GO" id="GO:0031624">
    <property type="term" value="F:ubiquitin conjugating enzyme binding"/>
    <property type="evidence" value="ECO:0007669"/>
    <property type="project" value="TreeGrafter"/>
</dbReference>
<dbReference type="FunFam" id="1.10.238.200:FF:000004">
    <property type="entry name" value="Defective in cullin neddylation protein"/>
    <property type="match status" value="1"/>
</dbReference>
<dbReference type="PROSITE" id="PS51229">
    <property type="entry name" value="DCUN1"/>
    <property type="match status" value="1"/>
</dbReference>
<evidence type="ECO:0000259" key="3">
    <source>
        <dbReference type="PROSITE" id="PS51229"/>
    </source>
</evidence>
<evidence type="ECO:0000256" key="2">
    <source>
        <dbReference type="RuleBase" id="RU410713"/>
    </source>
</evidence>
<dbReference type="PANTHER" id="PTHR12281:SF2">
    <property type="entry name" value="DEFECTIVE IN CULLIN NEDDYLATION PROTEIN"/>
    <property type="match status" value="1"/>
</dbReference>